<dbReference type="SMART" id="SM00079">
    <property type="entry name" value="PBPe"/>
    <property type="match status" value="1"/>
</dbReference>
<protein>
    <submittedName>
        <fullName evidence="5">Basic amino acid ABC transporter substrate-binding protein</fullName>
    </submittedName>
</protein>
<dbReference type="EMBL" id="JABZMK010000001">
    <property type="protein sequence ID" value="MBF1128671.1"/>
    <property type="molecule type" value="Genomic_DNA"/>
</dbReference>
<proteinExistence type="predicted"/>
<dbReference type="PROSITE" id="PS51257">
    <property type="entry name" value="PROKAR_LIPOPROTEIN"/>
    <property type="match status" value="1"/>
</dbReference>
<dbReference type="GO" id="GO:0015276">
    <property type="term" value="F:ligand-gated monoatomic ion channel activity"/>
    <property type="evidence" value="ECO:0007669"/>
    <property type="project" value="InterPro"/>
</dbReference>
<keyword evidence="1 2" id="KW-0732">Signal</keyword>
<dbReference type="PANTHER" id="PTHR35936">
    <property type="entry name" value="MEMBRANE-BOUND LYTIC MUREIN TRANSGLYCOSYLASE F"/>
    <property type="match status" value="1"/>
</dbReference>
<dbReference type="Pfam" id="PF00497">
    <property type="entry name" value="SBP_bac_3"/>
    <property type="match status" value="1"/>
</dbReference>
<sequence length="265" mass="28719">MFNKKMKAWLAVGALAAVLAVSGCGGNGDKAKSGDAAKSGVPSIVRVGAETTFPPFEFTKDDKYVGFDLDLAGAVIKQMGSKMEFKSMGFDALIPAVQSGQIDMIASGLSANPEREKQVAFSDVYFDKNGFVIIVNKDNDSLKDWADLEGKKVGAQVGTEPVKMIQEAKGEVKQLDSNAQAFMELRAKTLDAFVVDQPVAMFYMKQGGSEDLKIVGTPKTDVGFVFAMKKENKELQAAVNKALKELKANGEYDKIFEKWFGKAEK</sequence>
<feature type="chain" id="PRO_5038992984" evidence="2">
    <location>
        <begin position="24"/>
        <end position="265"/>
    </location>
</feature>
<evidence type="ECO:0000256" key="1">
    <source>
        <dbReference type="ARBA" id="ARBA00022729"/>
    </source>
</evidence>
<organism evidence="5 6">
    <name type="scientific">Dialister invisus</name>
    <dbReference type="NCBI Taxonomy" id="218538"/>
    <lineage>
        <taxon>Bacteria</taxon>
        <taxon>Bacillati</taxon>
        <taxon>Bacillota</taxon>
        <taxon>Negativicutes</taxon>
        <taxon>Veillonellales</taxon>
        <taxon>Veillonellaceae</taxon>
        <taxon>Dialister</taxon>
    </lineage>
</organism>
<feature type="signal peptide" evidence="2">
    <location>
        <begin position="1"/>
        <end position="23"/>
    </location>
</feature>
<dbReference type="CDD" id="cd13624">
    <property type="entry name" value="PBP2_Arg_Lys_His"/>
    <property type="match status" value="1"/>
</dbReference>
<dbReference type="Gene3D" id="3.40.190.10">
    <property type="entry name" value="Periplasmic binding protein-like II"/>
    <property type="match status" value="2"/>
</dbReference>
<feature type="domain" description="Solute-binding protein family 3/N-terminal" evidence="3">
    <location>
        <begin position="44"/>
        <end position="263"/>
    </location>
</feature>
<dbReference type="InterPro" id="IPR001638">
    <property type="entry name" value="Solute-binding_3/MltF_N"/>
</dbReference>
<feature type="domain" description="Ionotropic glutamate receptor C-terminal" evidence="4">
    <location>
        <begin position="44"/>
        <end position="262"/>
    </location>
</feature>
<dbReference type="SMART" id="SM00062">
    <property type="entry name" value="PBPb"/>
    <property type="match status" value="1"/>
</dbReference>
<comment type="caution">
    <text evidence="5">The sequence shown here is derived from an EMBL/GenBank/DDBJ whole genome shotgun (WGS) entry which is preliminary data.</text>
</comment>
<dbReference type="Proteomes" id="UP000757890">
    <property type="component" value="Unassembled WGS sequence"/>
</dbReference>
<evidence type="ECO:0000259" key="4">
    <source>
        <dbReference type="SMART" id="SM00079"/>
    </source>
</evidence>
<evidence type="ECO:0000313" key="6">
    <source>
        <dbReference type="Proteomes" id="UP000757890"/>
    </source>
</evidence>
<evidence type="ECO:0000313" key="5">
    <source>
        <dbReference type="EMBL" id="MBF1128671.1"/>
    </source>
</evidence>
<reference evidence="5" key="1">
    <citation type="submission" date="2020-04" db="EMBL/GenBank/DDBJ databases">
        <title>Deep metagenomics examines the oral microbiome during advanced dental caries in children, revealing novel taxa and co-occurrences with host molecules.</title>
        <authorList>
            <person name="Baker J.L."/>
            <person name="Morton J.T."/>
            <person name="Dinis M."/>
            <person name="Alvarez R."/>
            <person name="Tran N.C."/>
            <person name="Knight R."/>
            <person name="Edlund A."/>
        </authorList>
    </citation>
    <scope>NUCLEOTIDE SEQUENCE</scope>
    <source>
        <strain evidence="5">JCVI_32_bin.14</strain>
    </source>
</reference>
<dbReference type="InterPro" id="IPR001320">
    <property type="entry name" value="Iontro_rcpt_C"/>
</dbReference>
<evidence type="ECO:0000259" key="3">
    <source>
        <dbReference type="SMART" id="SM00062"/>
    </source>
</evidence>
<dbReference type="PANTHER" id="PTHR35936:SF17">
    <property type="entry name" value="ARGININE-BINDING EXTRACELLULAR PROTEIN ARTP"/>
    <property type="match status" value="1"/>
</dbReference>
<name>A0A930FNQ1_9FIRM</name>
<gene>
    <name evidence="5" type="ORF">HXL70_01275</name>
</gene>
<accession>A0A930FNQ1</accession>
<evidence type="ECO:0000256" key="2">
    <source>
        <dbReference type="SAM" id="SignalP"/>
    </source>
</evidence>
<dbReference type="GO" id="GO:0016020">
    <property type="term" value="C:membrane"/>
    <property type="evidence" value="ECO:0007669"/>
    <property type="project" value="InterPro"/>
</dbReference>
<dbReference type="AlphaFoldDB" id="A0A930FNQ1"/>
<dbReference type="SUPFAM" id="SSF53850">
    <property type="entry name" value="Periplasmic binding protein-like II"/>
    <property type="match status" value="1"/>
</dbReference>